<dbReference type="InterPro" id="IPR036249">
    <property type="entry name" value="Thioredoxin-like_sf"/>
</dbReference>
<feature type="region of interest" description="Disordered" evidence="1">
    <location>
        <begin position="161"/>
        <end position="209"/>
    </location>
</feature>
<sequence>MSISSASAPDSLIMRLIGCAATSPPYSVDGFNHPLFRSVEITYIPIFLGGLLKACNNRAPLEIKNKDKWINIERLRWAHQFDIPISSATPEGFPKPTIQAMRFLTALQIIRPDLVPLALDTLYAIIWTDDGYKLRQGGQKPQSAGGDTGNKFNERSGLVFDQQEQQGQGQSQTTAKRNPTSQFNERSGITMHKETNTNTASEARGGKPPMSQLIDPAFFGPILAKVLGQDVVAEILEKHISSPEVKKQLSENTDQAIADGAFGLPWFKCRNGRGDVEGFWGFDHLGQVVRFLGLDDDEDNNDGEGKGQKIRALL</sequence>
<dbReference type="GO" id="GO:0005739">
    <property type="term" value="C:mitochondrion"/>
    <property type="evidence" value="ECO:0007669"/>
    <property type="project" value="TreeGrafter"/>
</dbReference>
<protein>
    <recommendedName>
        <fullName evidence="4">DSBA-like thioredoxin domain-containing protein</fullName>
    </recommendedName>
</protein>
<dbReference type="SUPFAM" id="SSF52833">
    <property type="entry name" value="Thioredoxin-like"/>
    <property type="match status" value="1"/>
</dbReference>
<dbReference type="PANTHER" id="PTHR42943:SF2">
    <property type="entry name" value="GLUTATHIONE S-TRANSFERASE KAPPA 1"/>
    <property type="match status" value="1"/>
</dbReference>
<evidence type="ECO:0000313" key="3">
    <source>
        <dbReference type="Proteomes" id="UP000007304"/>
    </source>
</evidence>
<dbReference type="GO" id="GO:0004364">
    <property type="term" value="F:glutathione transferase activity"/>
    <property type="evidence" value="ECO:0007669"/>
    <property type="project" value="TreeGrafter"/>
</dbReference>
<evidence type="ECO:0000256" key="1">
    <source>
        <dbReference type="SAM" id="MobiDB-lite"/>
    </source>
</evidence>
<dbReference type="GO" id="GO:0006749">
    <property type="term" value="P:glutathione metabolic process"/>
    <property type="evidence" value="ECO:0007669"/>
    <property type="project" value="TreeGrafter"/>
</dbReference>
<dbReference type="HOGENOM" id="CLU_885754_0_0_1"/>
<name>H6BJZ9_EXODN</name>
<dbReference type="PANTHER" id="PTHR42943">
    <property type="entry name" value="GLUTATHIONE S-TRANSFERASE KAPPA"/>
    <property type="match status" value="1"/>
</dbReference>
<evidence type="ECO:0008006" key="4">
    <source>
        <dbReference type="Google" id="ProtNLM"/>
    </source>
</evidence>
<dbReference type="EMBL" id="JH226130">
    <property type="protein sequence ID" value="EHY52454.1"/>
    <property type="molecule type" value="Genomic_DNA"/>
</dbReference>
<dbReference type="GO" id="GO:0005777">
    <property type="term" value="C:peroxisome"/>
    <property type="evidence" value="ECO:0007669"/>
    <property type="project" value="TreeGrafter"/>
</dbReference>
<dbReference type="STRING" id="858893.H6BJZ9"/>
<gene>
    <name evidence="2" type="ORF">HMPREF1120_00666</name>
</gene>
<dbReference type="RefSeq" id="XP_009152915.1">
    <property type="nucleotide sequence ID" value="XM_009154667.1"/>
</dbReference>
<dbReference type="VEuPathDB" id="FungiDB:HMPREF1120_00666"/>
<proteinExistence type="predicted"/>
<keyword evidence="3" id="KW-1185">Reference proteome</keyword>
<reference evidence="2" key="1">
    <citation type="submission" date="2011-07" db="EMBL/GenBank/DDBJ databases">
        <title>The Genome Sequence of Exophiala (Wangiella) dermatitidis NIH/UT8656.</title>
        <authorList>
            <consortium name="The Broad Institute Genome Sequencing Platform"/>
            <person name="Cuomo C."/>
            <person name="Wang Z."/>
            <person name="Hunicke-Smith S."/>
            <person name="Szanislo P.J."/>
            <person name="Earl A."/>
            <person name="Young S.K."/>
            <person name="Zeng Q."/>
            <person name="Gargeya S."/>
            <person name="Fitzgerald M."/>
            <person name="Haas B."/>
            <person name="Abouelleil A."/>
            <person name="Alvarado L."/>
            <person name="Arachchi H.M."/>
            <person name="Berlin A."/>
            <person name="Brown A."/>
            <person name="Chapman S.B."/>
            <person name="Chen Z."/>
            <person name="Dunbar C."/>
            <person name="Freedman E."/>
            <person name="Gearin G."/>
            <person name="Gellesch M."/>
            <person name="Goldberg J."/>
            <person name="Griggs A."/>
            <person name="Gujja S."/>
            <person name="Heiman D."/>
            <person name="Howarth C."/>
            <person name="Larson L."/>
            <person name="Lui A."/>
            <person name="MacDonald P.J.P."/>
            <person name="Montmayeur A."/>
            <person name="Murphy C."/>
            <person name="Neiman D."/>
            <person name="Pearson M."/>
            <person name="Priest M."/>
            <person name="Roberts A."/>
            <person name="Saif S."/>
            <person name="Shea T."/>
            <person name="Shenoy N."/>
            <person name="Sisk P."/>
            <person name="Stolte C."/>
            <person name="Sykes S."/>
            <person name="Wortman J."/>
            <person name="Nusbaum C."/>
            <person name="Birren B."/>
        </authorList>
    </citation>
    <scope>NUCLEOTIDE SEQUENCE</scope>
    <source>
        <strain evidence="2">NIH/UT8656</strain>
    </source>
</reference>
<accession>H6BJZ9</accession>
<dbReference type="GO" id="GO:0004602">
    <property type="term" value="F:glutathione peroxidase activity"/>
    <property type="evidence" value="ECO:0007669"/>
    <property type="project" value="TreeGrafter"/>
</dbReference>
<dbReference type="AlphaFoldDB" id="H6BJZ9"/>
<dbReference type="Gene3D" id="3.40.30.10">
    <property type="entry name" value="Glutaredoxin"/>
    <property type="match status" value="2"/>
</dbReference>
<dbReference type="eggNOG" id="ENOG502S5GX">
    <property type="taxonomic scope" value="Eukaryota"/>
</dbReference>
<organism evidence="2 3">
    <name type="scientific">Exophiala dermatitidis (strain ATCC 34100 / CBS 525.76 / NIH/UT8656)</name>
    <name type="common">Black yeast</name>
    <name type="synonym">Wangiella dermatitidis</name>
    <dbReference type="NCBI Taxonomy" id="858893"/>
    <lineage>
        <taxon>Eukaryota</taxon>
        <taxon>Fungi</taxon>
        <taxon>Dikarya</taxon>
        <taxon>Ascomycota</taxon>
        <taxon>Pezizomycotina</taxon>
        <taxon>Eurotiomycetes</taxon>
        <taxon>Chaetothyriomycetidae</taxon>
        <taxon>Chaetothyriales</taxon>
        <taxon>Herpotrichiellaceae</taxon>
        <taxon>Exophiala</taxon>
    </lineage>
</organism>
<dbReference type="InParanoid" id="H6BJZ9"/>
<dbReference type="Proteomes" id="UP000007304">
    <property type="component" value="Unassembled WGS sequence"/>
</dbReference>
<dbReference type="InterPro" id="IPR051924">
    <property type="entry name" value="GST_Kappa/NadH"/>
</dbReference>
<feature type="compositionally biased region" description="Low complexity" evidence="1">
    <location>
        <begin position="162"/>
        <end position="172"/>
    </location>
</feature>
<evidence type="ECO:0000313" key="2">
    <source>
        <dbReference type="EMBL" id="EHY52454.1"/>
    </source>
</evidence>
<feature type="compositionally biased region" description="Polar residues" evidence="1">
    <location>
        <begin position="173"/>
        <end position="187"/>
    </location>
</feature>
<dbReference type="GeneID" id="20305305"/>